<reference evidence="2" key="1">
    <citation type="submission" date="2020-11" db="EMBL/GenBank/DDBJ databases">
        <authorList>
            <person name="Koelle M."/>
            <person name="Horta M.A.C."/>
            <person name="Nowrousian M."/>
            <person name="Ohm R.A."/>
            <person name="Benz P."/>
            <person name="Pilgard A."/>
        </authorList>
    </citation>
    <scope>NUCLEOTIDE SEQUENCE</scope>
    <source>
        <strain evidence="2">FPRL280</strain>
    </source>
</reference>
<gene>
    <name evidence="2" type="ORF">IEO21_07401</name>
</gene>
<protein>
    <submittedName>
        <fullName evidence="2">Uncharacterized protein</fullName>
    </submittedName>
</protein>
<keyword evidence="1" id="KW-0175">Coiled coil</keyword>
<dbReference type="Proteomes" id="UP000639403">
    <property type="component" value="Unassembled WGS sequence"/>
</dbReference>
<reference evidence="2" key="2">
    <citation type="journal article" name="Front. Microbiol.">
        <title>Degradative Capacity of Two Strains of Rhodonia placenta: From Phenotype to Genotype.</title>
        <authorList>
            <person name="Kolle M."/>
            <person name="Horta M.A.C."/>
            <person name="Nowrousian M."/>
            <person name="Ohm R.A."/>
            <person name="Benz J.P."/>
            <person name="Pilgard A."/>
        </authorList>
    </citation>
    <scope>NUCLEOTIDE SEQUENCE</scope>
    <source>
        <strain evidence="2">FPRL280</strain>
    </source>
</reference>
<dbReference type="EMBL" id="JADOXO010000206">
    <property type="protein sequence ID" value="KAF9809423.1"/>
    <property type="molecule type" value="Genomic_DNA"/>
</dbReference>
<feature type="coiled-coil region" evidence="1">
    <location>
        <begin position="194"/>
        <end position="244"/>
    </location>
</feature>
<accession>A0A8H7NY75</accession>
<evidence type="ECO:0000313" key="2">
    <source>
        <dbReference type="EMBL" id="KAF9809423.1"/>
    </source>
</evidence>
<name>A0A8H7NY75_9APHY</name>
<sequence>MANILLNTGFKQAFSLPLMSFYYEVNSSGDKFEQYRLLHVIHYKNKDVIGAAHEFLILGILSGTQTFYVRVERRPTLRASNGSGSVADDSISREQDFDLEAYKKKYDMVTDHRCPRKPVVRVSDICEIFCAMHKISPNYELLKYQCYWLCSTFLRKLERLDGGKPSTTNVSRGKEAIAGKWARFVPIITERKVQSDIKAAEEREEDEVKKKEEREDGRINAEFVMSIQREKKKTLKQVEETQAAVTPLLITSRGKGAAEELAVRSAFSRLVVRASKGQ</sequence>
<comment type="caution">
    <text evidence="2">The sequence shown here is derived from an EMBL/GenBank/DDBJ whole genome shotgun (WGS) entry which is preliminary data.</text>
</comment>
<proteinExistence type="predicted"/>
<dbReference type="AlphaFoldDB" id="A0A8H7NY75"/>
<evidence type="ECO:0000313" key="3">
    <source>
        <dbReference type="Proteomes" id="UP000639403"/>
    </source>
</evidence>
<organism evidence="2 3">
    <name type="scientific">Rhodonia placenta</name>
    <dbReference type="NCBI Taxonomy" id="104341"/>
    <lineage>
        <taxon>Eukaryota</taxon>
        <taxon>Fungi</taxon>
        <taxon>Dikarya</taxon>
        <taxon>Basidiomycota</taxon>
        <taxon>Agaricomycotina</taxon>
        <taxon>Agaricomycetes</taxon>
        <taxon>Polyporales</taxon>
        <taxon>Adustoporiaceae</taxon>
        <taxon>Rhodonia</taxon>
    </lineage>
</organism>
<evidence type="ECO:0000256" key="1">
    <source>
        <dbReference type="SAM" id="Coils"/>
    </source>
</evidence>